<feature type="transmembrane region" description="Helical" evidence="1">
    <location>
        <begin position="35"/>
        <end position="54"/>
    </location>
</feature>
<gene>
    <name evidence="2" type="ORF">S01H1_63424</name>
</gene>
<proteinExistence type="predicted"/>
<keyword evidence="1" id="KW-0472">Membrane</keyword>
<accession>X0XFR6</accession>
<feature type="non-terminal residue" evidence="2">
    <location>
        <position position="62"/>
    </location>
</feature>
<feature type="transmembrane region" description="Helical" evidence="1">
    <location>
        <begin position="12"/>
        <end position="29"/>
    </location>
</feature>
<comment type="caution">
    <text evidence="2">The sequence shown here is derived from an EMBL/GenBank/DDBJ whole genome shotgun (WGS) entry which is preliminary data.</text>
</comment>
<evidence type="ECO:0008006" key="3">
    <source>
        <dbReference type="Google" id="ProtNLM"/>
    </source>
</evidence>
<evidence type="ECO:0000256" key="1">
    <source>
        <dbReference type="SAM" id="Phobius"/>
    </source>
</evidence>
<keyword evidence="1" id="KW-0812">Transmembrane</keyword>
<keyword evidence="1" id="KW-1133">Transmembrane helix</keyword>
<protein>
    <recommendedName>
        <fullName evidence="3">EamA domain-containing protein</fullName>
    </recommendedName>
</protein>
<dbReference type="AlphaFoldDB" id="X0XFR6"/>
<organism evidence="2">
    <name type="scientific">marine sediment metagenome</name>
    <dbReference type="NCBI Taxonomy" id="412755"/>
    <lineage>
        <taxon>unclassified sequences</taxon>
        <taxon>metagenomes</taxon>
        <taxon>ecological metagenomes</taxon>
    </lineage>
</organism>
<dbReference type="EMBL" id="BARS01041734">
    <property type="protein sequence ID" value="GAG35458.1"/>
    <property type="molecule type" value="Genomic_DNA"/>
</dbReference>
<sequence>MSEQPRFPPNAAILISIVAVSTASILIRWSSAPPLAIASYRLLFATLILLPFYIRSGGIRKL</sequence>
<evidence type="ECO:0000313" key="2">
    <source>
        <dbReference type="EMBL" id="GAG35458.1"/>
    </source>
</evidence>
<reference evidence="2" key="1">
    <citation type="journal article" date="2014" name="Front. Microbiol.">
        <title>High frequency of phylogenetically diverse reductive dehalogenase-homologous genes in deep subseafloor sedimentary metagenomes.</title>
        <authorList>
            <person name="Kawai M."/>
            <person name="Futagami T."/>
            <person name="Toyoda A."/>
            <person name="Takaki Y."/>
            <person name="Nishi S."/>
            <person name="Hori S."/>
            <person name="Arai W."/>
            <person name="Tsubouchi T."/>
            <person name="Morono Y."/>
            <person name="Uchiyama I."/>
            <person name="Ito T."/>
            <person name="Fujiyama A."/>
            <person name="Inagaki F."/>
            <person name="Takami H."/>
        </authorList>
    </citation>
    <scope>NUCLEOTIDE SEQUENCE</scope>
    <source>
        <strain evidence="2">Expedition CK06-06</strain>
    </source>
</reference>
<name>X0XFR6_9ZZZZ</name>